<proteinExistence type="predicted"/>
<protein>
    <recommendedName>
        <fullName evidence="3">Septum formation-related domain-containing protein</fullName>
    </recommendedName>
</protein>
<keyword evidence="2" id="KW-1133">Transmembrane helix</keyword>
<sequence>MTIPPPTGDDPGSPAWAPPDAAPAQDAPAGLPIVSPGPPPLPGPAPIPGPANTKRNLVVVLAAGLCVLVLLGTGAAVAVTASGHSPFSSRDGTEPRAPKGMVATSTLAAGDCFSGYTEQYGEPVAVRKPCDGGHDGEVGAKVTLHDGPFPDSQSLLAQSTYLCKERTEFLTSRPAAPMLDLRIDLPDKDDWAAGNREVTCLLVYTGSGGLTKPLADSTATTSLSQMALGACIEQWNMNYYDYVVVECATKHEAQLFARSTLKGTKYPGDKKLDDKANTACLARTETVLEKRLPERVQMFYVRPSKETWALGDRLLFCLIKSSGEPLTRSHMRK</sequence>
<feature type="region of interest" description="Disordered" evidence="1">
    <location>
        <begin position="1"/>
        <end position="48"/>
    </location>
</feature>
<feature type="compositionally biased region" description="Low complexity" evidence="1">
    <location>
        <begin position="22"/>
        <end position="34"/>
    </location>
</feature>
<feature type="transmembrane region" description="Helical" evidence="2">
    <location>
        <begin position="57"/>
        <end position="79"/>
    </location>
</feature>
<name>A0ABP8BXY3_9ACTN</name>
<keyword evidence="2" id="KW-0472">Membrane</keyword>
<accession>A0ABP8BXY3</accession>
<dbReference type="Pfam" id="PF13845">
    <property type="entry name" value="Septum_form"/>
    <property type="match status" value="1"/>
</dbReference>
<evidence type="ECO:0000259" key="3">
    <source>
        <dbReference type="Pfam" id="PF13845"/>
    </source>
</evidence>
<dbReference type="Proteomes" id="UP001501710">
    <property type="component" value="Unassembled WGS sequence"/>
</dbReference>
<reference evidence="5" key="1">
    <citation type="journal article" date="2019" name="Int. J. Syst. Evol. Microbiol.">
        <title>The Global Catalogue of Microorganisms (GCM) 10K type strain sequencing project: providing services to taxonomists for standard genome sequencing and annotation.</title>
        <authorList>
            <consortium name="The Broad Institute Genomics Platform"/>
            <consortium name="The Broad Institute Genome Sequencing Center for Infectious Disease"/>
            <person name="Wu L."/>
            <person name="Ma J."/>
        </authorList>
    </citation>
    <scope>NUCLEOTIDE SEQUENCE [LARGE SCALE GENOMIC DNA]</scope>
    <source>
        <strain evidence="5">JCM 17440</strain>
    </source>
</reference>
<dbReference type="RefSeq" id="WP_344893989.1">
    <property type="nucleotide sequence ID" value="NZ_BAABAS010000005.1"/>
</dbReference>
<keyword evidence="2" id="KW-0812">Transmembrane</keyword>
<organism evidence="4 5">
    <name type="scientific">Actinomadura meridiana</name>
    <dbReference type="NCBI Taxonomy" id="559626"/>
    <lineage>
        <taxon>Bacteria</taxon>
        <taxon>Bacillati</taxon>
        <taxon>Actinomycetota</taxon>
        <taxon>Actinomycetes</taxon>
        <taxon>Streptosporangiales</taxon>
        <taxon>Thermomonosporaceae</taxon>
        <taxon>Actinomadura</taxon>
    </lineage>
</organism>
<feature type="compositionally biased region" description="Pro residues" evidence="1">
    <location>
        <begin position="35"/>
        <end position="48"/>
    </location>
</feature>
<comment type="caution">
    <text evidence="4">The sequence shown here is derived from an EMBL/GenBank/DDBJ whole genome shotgun (WGS) entry which is preliminary data.</text>
</comment>
<evidence type="ECO:0000256" key="1">
    <source>
        <dbReference type="SAM" id="MobiDB-lite"/>
    </source>
</evidence>
<keyword evidence="5" id="KW-1185">Reference proteome</keyword>
<evidence type="ECO:0000256" key="2">
    <source>
        <dbReference type="SAM" id="Phobius"/>
    </source>
</evidence>
<evidence type="ECO:0000313" key="4">
    <source>
        <dbReference type="EMBL" id="GAA4229569.1"/>
    </source>
</evidence>
<evidence type="ECO:0000313" key="5">
    <source>
        <dbReference type="Proteomes" id="UP001501710"/>
    </source>
</evidence>
<dbReference type="InterPro" id="IPR026004">
    <property type="entry name" value="Septum_form"/>
</dbReference>
<dbReference type="EMBL" id="BAABAS010000005">
    <property type="protein sequence ID" value="GAA4229569.1"/>
    <property type="molecule type" value="Genomic_DNA"/>
</dbReference>
<feature type="domain" description="Septum formation-related" evidence="3">
    <location>
        <begin position="110"/>
        <end position="317"/>
    </location>
</feature>
<gene>
    <name evidence="4" type="ORF">GCM10022254_22300</name>
</gene>